<comment type="cofactor">
    <cofactor evidence="1">
        <name>heme b</name>
        <dbReference type="ChEBI" id="CHEBI:60344"/>
    </cofactor>
</comment>
<feature type="domain" description="Dyp-type peroxidase C-terminal" evidence="10">
    <location>
        <begin position="160"/>
        <end position="316"/>
    </location>
</feature>
<dbReference type="InterPro" id="IPR041033">
    <property type="entry name" value="SpaA_PFL_dom_1"/>
</dbReference>
<protein>
    <recommendedName>
        <fullName evidence="13">Dyp-type peroxidase</fullName>
    </recommendedName>
</protein>
<accession>A0ABN2RJ80</accession>
<evidence type="ECO:0000256" key="4">
    <source>
        <dbReference type="ARBA" id="ARBA00022723"/>
    </source>
</evidence>
<dbReference type="InterPro" id="IPR006314">
    <property type="entry name" value="Dyp_peroxidase"/>
</dbReference>
<dbReference type="Proteomes" id="UP001500571">
    <property type="component" value="Unassembled WGS sequence"/>
</dbReference>
<dbReference type="PANTHER" id="PTHR30521:SF4">
    <property type="entry name" value="DEFERROCHELATASE"/>
    <property type="match status" value="1"/>
</dbReference>
<keyword evidence="2" id="KW-0575">Peroxidase</keyword>
<dbReference type="InterPro" id="IPR011008">
    <property type="entry name" value="Dimeric_a/b-barrel"/>
</dbReference>
<evidence type="ECO:0000256" key="1">
    <source>
        <dbReference type="ARBA" id="ARBA00001970"/>
    </source>
</evidence>
<dbReference type="Gene3D" id="2.60.40.10">
    <property type="entry name" value="Immunoglobulins"/>
    <property type="match status" value="1"/>
</dbReference>
<dbReference type="SUPFAM" id="SSF54909">
    <property type="entry name" value="Dimeric alpha+beta barrel"/>
    <property type="match status" value="1"/>
</dbReference>
<comment type="similarity">
    <text evidence="8">Belongs to the DyP-type peroxidase family.</text>
</comment>
<evidence type="ECO:0000256" key="3">
    <source>
        <dbReference type="ARBA" id="ARBA00022617"/>
    </source>
</evidence>
<keyword evidence="4" id="KW-0479">Metal-binding</keyword>
<dbReference type="InterPro" id="IPR013783">
    <property type="entry name" value="Ig-like_fold"/>
</dbReference>
<dbReference type="EMBL" id="BAAAPB010000004">
    <property type="protein sequence ID" value="GAA1970075.1"/>
    <property type="molecule type" value="Genomic_DNA"/>
</dbReference>
<evidence type="ECO:0000259" key="9">
    <source>
        <dbReference type="Pfam" id="PF17802"/>
    </source>
</evidence>
<gene>
    <name evidence="11" type="ORF">GCM10009798_33480</name>
</gene>
<reference evidence="11 12" key="1">
    <citation type="journal article" date="2019" name="Int. J. Syst. Evol. Microbiol.">
        <title>The Global Catalogue of Microorganisms (GCM) 10K type strain sequencing project: providing services to taxonomists for standard genome sequencing and annotation.</title>
        <authorList>
            <consortium name="The Broad Institute Genomics Platform"/>
            <consortium name="The Broad Institute Genome Sequencing Center for Infectious Disease"/>
            <person name="Wu L."/>
            <person name="Ma J."/>
        </authorList>
    </citation>
    <scope>NUCLEOTIDE SEQUENCE [LARGE SCALE GENOMIC DNA]</scope>
    <source>
        <strain evidence="11 12">JCM 15309</strain>
    </source>
</reference>
<evidence type="ECO:0008006" key="13">
    <source>
        <dbReference type="Google" id="ProtNLM"/>
    </source>
</evidence>
<dbReference type="InterPro" id="IPR048328">
    <property type="entry name" value="Dyp_perox_C"/>
</dbReference>
<evidence type="ECO:0000313" key="12">
    <source>
        <dbReference type="Proteomes" id="UP001500571"/>
    </source>
</evidence>
<keyword evidence="6" id="KW-0560">Oxidoreductase</keyword>
<dbReference type="NCBIfam" id="TIGR01413">
    <property type="entry name" value="Dyp_perox_fam"/>
    <property type="match status" value="1"/>
</dbReference>
<keyword evidence="12" id="KW-1185">Reference proteome</keyword>
<name>A0ABN2RJ80_9ACTN</name>
<evidence type="ECO:0000256" key="5">
    <source>
        <dbReference type="ARBA" id="ARBA00022729"/>
    </source>
</evidence>
<dbReference type="Pfam" id="PF20628">
    <property type="entry name" value="Dyp_perox_C"/>
    <property type="match status" value="1"/>
</dbReference>
<keyword evidence="3" id="KW-0349">Heme</keyword>
<keyword evidence="7" id="KW-0408">Iron</keyword>
<comment type="caution">
    <text evidence="11">The sequence shown here is derived from an EMBL/GenBank/DDBJ whole genome shotgun (WGS) entry which is preliminary data.</text>
</comment>
<keyword evidence="5" id="KW-0732">Signal</keyword>
<dbReference type="PROSITE" id="PS51404">
    <property type="entry name" value="DYP_PEROXIDASE"/>
    <property type="match status" value="1"/>
</dbReference>
<evidence type="ECO:0000313" key="11">
    <source>
        <dbReference type="EMBL" id="GAA1970075.1"/>
    </source>
</evidence>
<dbReference type="Pfam" id="PF17802">
    <property type="entry name" value="SpaA"/>
    <property type="match status" value="1"/>
</dbReference>
<evidence type="ECO:0000256" key="2">
    <source>
        <dbReference type="ARBA" id="ARBA00022559"/>
    </source>
</evidence>
<evidence type="ECO:0000256" key="6">
    <source>
        <dbReference type="ARBA" id="ARBA00023002"/>
    </source>
</evidence>
<evidence type="ECO:0000259" key="10">
    <source>
        <dbReference type="Pfam" id="PF20628"/>
    </source>
</evidence>
<proteinExistence type="inferred from homology"/>
<dbReference type="PANTHER" id="PTHR30521">
    <property type="entry name" value="DEFERROCHELATASE/PEROXIDASE"/>
    <property type="match status" value="1"/>
</dbReference>
<organism evidence="11 12">
    <name type="scientific">Nocardioides panacihumi</name>
    <dbReference type="NCBI Taxonomy" id="400774"/>
    <lineage>
        <taxon>Bacteria</taxon>
        <taxon>Bacillati</taxon>
        <taxon>Actinomycetota</taxon>
        <taxon>Actinomycetes</taxon>
        <taxon>Propionibacteriales</taxon>
        <taxon>Nocardioidaceae</taxon>
        <taxon>Nocardioides</taxon>
    </lineage>
</organism>
<feature type="domain" description="SpaA-like prealbumin fold" evidence="9">
    <location>
        <begin position="390"/>
        <end position="449"/>
    </location>
</feature>
<evidence type="ECO:0000256" key="8">
    <source>
        <dbReference type="ARBA" id="ARBA00025737"/>
    </source>
</evidence>
<sequence length="469" mass="50229">MSTDRASTQARNARGVVPFQPYDPVLKSPYAHGTLVFAALRSDLDRPGLEAWLGKVDGLIQTLRASTDEDGARRATVAVGFGPTLFVNPTTALPRFGDIQPPAGFARLPSVPQGAPVSADVVFYLVATAEAEIARFIRGLADGHDVVSLALESGYKSRPDRDAFGYADGLRNARDTRNDVVFVDADRNPDEPAWAVRGTYLAYMCIRQNASSFDALSPEEQDRIVGRDRAGRRLDLQAGTDVRTEAGFTGDVPPVCSHVRKAGPRGGPHQDAAQIFRRGMPFYEVDANGQFGEGLQFVSFQASLDQFDVILNRWMFNSDFPTTGAGVDSLFGQGHASIERWGFYFVPPDIDGPIGTGMLKAPPVARPTKTGRVAVRKRVVDSNGNPSRGELGGFTFQVTKLDGTPVGAPFTTDSVGHAISEEIPAGDYQLVEVTVPPPLGAAAPTPFTLKNGQELVHVTNTAPAGANGY</sequence>
<evidence type="ECO:0000256" key="7">
    <source>
        <dbReference type="ARBA" id="ARBA00023004"/>
    </source>
</evidence>